<keyword evidence="2" id="KW-1133">Transmembrane helix</keyword>
<feature type="compositionally biased region" description="Low complexity" evidence="1">
    <location>
        <begin position="219"/>
        <end position="236"/>
    </location>
</feature>
<proteinExistence type="predicted"/>
<feature type="compositionally biased region" description="Low complexity" evidence="1">
    <location>
        <begin position="201"/>
        <end position="210"/>
    </location>
</feature>
<evidence type="ECO:0000256" key="1">
    <source>
        <dbReference type="SAM" id="MobiDB-lite"/>
    </source>
</evidence>
<dbReference type="Proteomes" id="UP000217199">
    <property type="component" value="Unassembled WGS sequence"/>
</dbReference>
<organism evidence="3 4">
    <name type="scientific">Pyrrhoderma noxium</name>
    <dbReference type="NCBI Taxonomy" id="2282107"/>
    <lineage>
        <taxon>Eukaryota</taxon>
        <taxon>Fungi</taxon>
        <taxon>Dikarya</taxon>
        <taxon>Basidiomycota</taxon>
        <taxon>Agaricomycotina</taxon>
        <taxon>Agaricomycetes</taxon>
        <taxon>Hymenochaetales</taxon>
        <taxon>Hymenochaetaceae</taxon>
        <taxon>Pyrrhoderma</taxon>
    </lineage>
</organism>
<reference evidence="3 4" key="1">
    <citation type="journal article" date="2017" name="Mol. Ecol.">
        <title>Comparative and population genomic landscape of Phellinus noxius: A hypervariable fungus causing root rot in trees.</title>
        <authorList>
            <person name="Chung C.L."/>
            <person name="Lee T.J."/>
            <person name="Akiba M."/>
            <person name="Lee H.H."/>
            <person name="Kuo T.H."/>
            <person name="Liu D."/>
            <person name="Ke H.M."/>
            <person name="Yokoi T."/>
            <person name="Roa M.B."/>
            <person name="Lu M.J."/>
            <person name="Chang Y.Y."/>
            <person name="Ann P.J."/>
            <person name="Tsai J.N."/>
            <person name="Chen C.Y."/>
            <person name="Tzean S.S."/>
            <person name="Ota Y."/>
            <person name="Hattori T."/>
            <person name="Sahashi N."/>
            <person name="Liou R.F."/>
            <person name="Kikuchi T."/>
            <person name="Tsai I.J."/>
        </authorList>
    </citation>
    <scope>NUCLEOTIDE SEQUENCE [LARGE SCALE GENOMIC DNA]</scope>
    <source>
        <strain evidence="3 4">FFPRI411160</strain>
    </source>
</reference>
<gene>
    <name evidence="3" type="ORF">PNOK_0302100</name>
</gene>
<feature type="compositionally biased region" description="Basic and acidic residues" evidence="1">
    <location>
        <begin position="165"/>
        <end position="177"/>
    </location>
</feature>
<keyword evidence="2" id="KW-0472">Membrane</keyword>
<dbReference type="EMBL" id="NBII01000003">
    <property type="protein sequence ID" value="PAV20394.1"/>
    <property type="molecule type" value="Genomic_DNA"/>
</dbReference>
<dbReference type="AlphaFoldDB" id="A0A286ULM0"/>
<feature type="region of interest" description="Disordered" evidence="1">
    <location>
        <begin position="131"/>
        <end position="150"/>
    </location>
</feature>
<accession>A0A286ULM0</accession>
<evidence type="ECO:0000256" key="2">
    <source>
        <dbReference type="SAM" id="Phobius"/>
    </source>
</evidence>
<protein>
    <submittedName>
        <fullName evidence="3">Uncharacterized protein</fullName>
    </submittedName>
</protein>
<keyword evidence="2" id="KW-0812">Transmembrane</keyword>
<feature type="transmembrane region" description="Helical" evidence="2">
    <location>
        <begin position="40"/>
        <end position="60"/>
    </location>
</feature>
<comment type="caution">
    <text evidence="3">The sequence shown here is derived from an EMBL/GenBank/DDBJ whole genome shotgun (WGS) entry which is preliminary data.</text>
</comment>
<evidence type="ECO:0000313" key="4">
    <source>
        <dbReference type="Proteomes" id="UP000217199"/>
    </source>
</evidence>
<sequence length="236" mass="26087">MMIEISVKIYSRRKSRSVLISETSDVQDARHTLSYKMASAHALSLLGFILSIITLIIPALQPHHPGPASEQDLIRRSRQVKMVSASTKPEETPVIDIVDTKVTVSRFGRIRESVVSGGRTVKERCCDILPKKDGKSETGRGRSCSDPTEYKGKQFLNMFRPNGGGREEKKDANESRPKQSIQVKSLGMPFLKKKNGLQDPTIISEKVSSSVEEEKEKITSVTVSVVDSPSSDLDSD</sequence>
<feature type="region of interest" description="Disordered" evidence="1">
    <location>
        <begin position="155"/>
        <end position="236"/>
    </location>
</feature>
<name>A0A286ULM0_9AGAM</name>
<evidence type="ECO:0000313" key="3">
    <source>
        <dbReference type="EMBL" id="PAV20394.1"/>
    </source>
</evidence>
<dbReference type="InParanoid" id="A0A286ULM0"/>
<feature type="compositionally biased region" description="Basic and acidic residues" evidence="1">
    <location>
        <begin position="131"/>
        <end position="140"/>
    </location>
</feature>
<keyword evidence="4" id="KW-1185">Reference proteome</keyword>